<organism evidence="1 2">
    <name type="scientific">Coregonus suidteri</name>
    <dbReference type="NCBI Taxonomy" id="861788"/>
    <lineage>
        <taxon>Eukaryota</taxon>
        <taxon>Metazoa</taxon>
        <taxon>Chordata</taxon>
        <taxon>Craniata</taxon>
        <taxon>Vertebrata</taxon>
        <taxon>Euteleostomi</taxon>
        <taxon>Actinopterygii</taxon>
        <taxon>Neopterygii</taxon>
        <taxon>Teleostei</taxon>
        <taxon>Protacanthopterygii</taxon>
        <taxon>Salmoniformes</taxon>
        <taxon>Salmonidae</taxon>
        <taxon>Coregoninae</taxon>
        <taxon>Coregonus</taxon>
    </lineage>
</organism>
<evidence type="ECO:0000313" key="1">
    <source>
        <dbReference type="EMBL" id="KAK6283314.1"/>
    </source>
</evidence>
<feature type="non-terminal residue" evidence="1">
    <location>
        <position position="95"/>
    </location>
</feature>
<protein>
    <submittedName>
        <fullName evidence="1">Uncharacterized protein</fullName>
    </submittedName>
</protein>
<comment type="caution">
    <text evidence="1">The sequence shown here is derived from an EMBL/GenBank/DDBJ whole genome shotgun (WGS) entry which is preliminary data.</text>
</comment>
<dbReference type="AlphaFoldDB" id="A0AAN8KKK6"/>
<keyword evidence="2" id="KW-1185">Reference proteome</keyword>
<sequence>MVLIPQLVPVILDISGFTDIQESPRRVTTATPCHALKRPPAEGGYISVTDQTGNRIYLRQTDDLRGKAVDPSALRSSHNALGLLAVPIEVLREEV</sequence>
<accession>A0AAN8KKK6</accession>
<name>A0AAN8KKK6_9TELE</name>
<evidence type="ECO:0000313" key="2">
    <source>
        <dbReference type="Proteomes" id="UP001356427"/>
    </source>
</evidence>
<reference evidence="1 2" key="1">
    <citation type="submission" date="2021-04" db="EMBL/GenBank/DDBJ databases">
        <authorList>
            <person name="De Guttry C."/>
            <person name="Zahm M."/>
            <person name="Klopp C."/>
            <person name="Cabau C."/>
            <person name="Louis A."/>
            <person name="Berthelot C."/>
            <person name="Parey E."/>
            <person name="Roest Crollius H."/>
            <person name="Montfort J."/>
            <person name="Robinson-Rechavi M."/>
            <person name="Bucao C."/>
            <person name="Bouchez O."/>
            <person name="Gislard M."/>
            <person name="Lluch J."/>
            <person name="Milhes M."/>
            <person name="Lampietro C."/>
            <person name="Lopez Roques C."/>
            <person name="Donnadieu C."/>
            <person name="Braasch I."/>
            <person name="Desvignes T."/>
            <person name="Postlethwait J."/>
            <person name="Bobe J."/>
            <person name="Wedekind C."/>
            <person name="Guiguen Y."/>
        </authorList>
    </citation>
    <scope>NUCLEOTIDE SEQUENCE [LARGE SCALE GENOMIC DNA]</scope>
    <source>
        <strain evidence="1">Cs_M1</strain>
        <tissue evidence="1">Blood</tissue>
    </source>
</reference>
<dbReference type="EMBL" id="JAGTTL010001103">
    <property type="protein sequence ID" value="KAK6283314.1"/>
    <property type="molecule type" value="Genomic_DNA"/>
</dbReference>
<proteinExistence type="predicted"/>
<gene>
    <name evidence="1" type="ORF">J4Q44_G00390950</name>
</gene>
<dbReference type="Proteomes" id="UP001356427">
    <property type="component" value="Unassembled WGS sequence"/>
</dbReference>